<reference evidence="1" key="1">
    <citation type="submission" date="2018-01" db="EMBL/GenBank/DDBJ databases">
        <title>Complete Genome Sequence of three strains from Ralstonia solanacearum ecotype Moko sequevar IIA-53 from Brazil.</title>
        <authorList>
            <person name="Silva J.R."/>
            <person name="Albuquerque G.M.R."/>
            <person name="Pais A.K.L."/>
            <person name="Silva A.M.F."/>
            <person name="Boiteux M.E.N.F."/>
            <person name="Souza E.B."/>
            <person name="Mariano R.L.R."/>
        </authorList>
    </citation>
    <scope>NUCLEOTIDE SEQUENCE [LARGE SCALE GENOMIC DNA]</scope>
    <source>
        <strain evidence="1">SFC</strain>
        <plasmid evidence="1">unnamed</plasmid>
    </source>
</reference>
<name>A0A5H2Q668_RALSL</name>
<keyword evidence="1" id="KW-0614">Plasmid</keyword>
<proteinExistence type="predicted"/>
<dbReference type="PANTHER" id="PTHR34821:SF2">
    <property type="entry name" value="INNER MEMBRANE PROTEIN YDCZ"/>
    <property type="match status" value="1"/>
</dbReference>
<dbReference type="PANTHER" id="PTHR34821">
    <property type="entry name" value="INNER MEMBRANE PROTEIN YDCZ"/>
    <property type="match status" value="1"/>
</dbReference>
<dbReference type="GO" id="GO:0005886">
    <property type="term" value="C:plasma membrane"/>
    <property type="evidence" value="ECO:0007669"/>
    <property type="project" value="TreeGrafter"/>
</dbReference>
<geneLocation type="plasmid" evidence="1">
    <name>unnamed</name>
</geneLocation>
<dbReference type="InterPro" id="IPR006750">
    <property type="entry name" value="YdcZ"/>
</dbReference>
<accession>A0A5H2Q668</accession>
<protein>
    <submittedName>
        <fullName evidence="1">EamA-like transporter family protein</fullName>
    </submittedName>
</protein>
<dbReference type="AlphaFoldDB" id="A0A5H2Q668"/>
<sequence>MFNKTAMLALVPLGMALAAGAVLPFQATGNATAGRVLGHPLWGALTSLSVSSIVILATALLLRIPAPTLGAAIHGPWWLWIGGVLGAVYVGSAAAVTPKLGAGGFLVCVVAGQMLAAVLVDHFGWMGLAPKPINLARAAGVVLILAGVLMVQGAVTAAPSATDTPKPQAAP</sequence>
<gene>
    <name evidence="1" type="ORF">C2L97_22000</name>
</gene>
<organism evidence="1">
    <name type="scientific">Ralstonia solanacearum</name>
    <name type="common">Pseudomonas solanacearum</name>
    <dbReference type="NCBI Taxonomy" id="305"/>
    <lineage>
        <taxon>Bacteria</taxon>
        <taxon>Pseudomonadati</taxon>
        <taxon>Pseudomonadota</taxon>
        <taxon>Betaproteobacteria</taxon>
        <taxon>Burkholderiales</taxon>
        <taxon>Burkholderiaceae</taxon>
        <taxon>Ralstonia</taxon>
        <taxon>Ralstonia solanacearum species complex</taxon>
    </lineage>
</organism>
<dbReference type="RefSeq" id="WP_014619419.1">
    <property type="nucleotide sequence ID" value="NZ_CDLS01000001.1"/>
</dbReference>
<dbReference type="EMBL" id="CP026093">
    <property type="protein sequence ID" value="AYB58607.1"/>
    <property type="molecule type" value="Genomic_DNA"/>
</dbReference>
<evidence type="ECO:0000313" key="1">
    <source>
        <dbReference type="EMBL" id="AYB58607.1"/>
    </source>
</evidence>
<dbReference type="Pfam" id="PF04657">
    <property type="entry name" value="DMT_YdcZ"/>
    <property type="match status" value="1"/>
</dbReference>
<dbReference type="GeneID" id="61364751"/>